<sequence length="136" mass="15484">MYHSFLIHSFADGHFGCFQHLPILNCAAMNIGVHRFFWIGVSGLLGYDPSSRIAGSKGRSIFSFLRKFHTVFHSGCTSLHSHQQCARVPFSLHPLQHLFVDLFMLAILMGVRWYLIVVLICVFMMASDARRKVLSQ</sequence>
<name>A0A833Z155_9CHIR</name>
<keyword evidence="1" id="KW-0812">Transmembrane</keyword>
<dbReference type="AlphaFoldDB" id="A0A833Z155"/>
<keyword evidence="1" id="KW-0472">Membrane</keyword>
<reference evidence="2 3" key="1">
    <citation type="journal article" date="2020" name="Nature">
        <title>Six reference-quality genomes reveal evolution of bat adaptations.</title>
        <authorList>
            <person name="Jebb D."/>
            <person name="Huang Z."/>
            <person name="Pippel M."/>
            <person name="Hughes G.M."/>
            <person name="Lavrichenko K."/>
            <person name="Devanna P."/>
            <person name="Winkler S."/>
            <person name="Jermiin L.S."/>
            <person name="Skirmuntt E.C."/>
            <person name="Katzourakis A."/>
            <person name="Burkitt-Gray L."/>
            <person name="Ray D.A."/>
            <person name="Sullivan K.A.M."/>
            <person name="Roscito J.G."/>
            <person name="Kirilenko B.M."/>
            <person name="Davalos L.M."/>
            <person name="Corthals A.P."/>
            <person name="Power M.L."/>
            <person name="Jones G."/>
            <person name="Ransome R.D."/>
            <person name="Dechmann D.K.N."/>
            <person name="Locatelli A.G."/>
            <person name="Puechmaille S.J."/>
            <person name="Fedrigo O."/>
            <person name="Jarvis E.D."/>
            <person name="Hiller M."/>
            <person name="Vernes S.C."/>
            <person name="Myers E.W."/>
            <person name="Teeling E.C."/>
        </authorList>
    </citation>
    <scope>NUCLEOTIDE SEQUENCE [LARGE SCALE GENOMIC DNA]</scope>
    <source>
        <strain evidence="2">Bat1K_MPI-CBG_1</strain>
    </source>
</reference>
<accession>A0A833Z155</accession>
<organism evidence="2 3">
    <name type="scientific">Phyllostomus discolor</name>
    <name type="common">pale spear-nosed bat</name>
    <dbReference type="NCBI Taxonomy" id="89673"/>
    <lineage>
        <taxon>Eukaryota</taxon>
        <taxon>Metazoa</taxon>
        <taxon>Chordata</taxon>
        <taxon>Craniata</taxon>
        <taxon>Vertebrata</taxon>
        <taxon>Euteleostomi</taxon>
        <taxon>Mammalia</taxon>
        <taxon>Eutheria</taxon>
        <taxon>Laurasiatheria</taxon>
        <taxon>Chiroptera</taxon>
        <taxon>Yangochiroptera</taxon>
        <taxon>Phyllostomidae</taxon>
        <taxon>Phyllostominae</taxon>
        <taxon>Phyllostomus</taxon>
    </lineage>
</organism>
<evidence type="ECO:0000313" key="2">
    <source>
        <dbReference type="EMBL" id="KAF6084359.1"/>
    </source>
</evidence>
<comment type="caution">
    <text evidence="2">The sequence shown here is derived from an EMBL/GenBank/DDBJ whole genome shotgun (WGS) entry which is preliminary data.</text>
</comment>
<dbReference type="EMBL" id="JABVXQ010000012">
    <property type="protein sequence ID" value="KAF6084359.1"/>
    <property type="molecule type" value="Genomic_DNA"/>
</dbReference>
<proteinExistence type="predicted"/>
<evidence type="ECO:0000313" key="3">
    <source>
        <dbReference type="Proteomes" id="UP000664940"/>
    </source>
</evidence>
<evidence type="ECO:0000256" key="1">
    <source>
        <dbReference type="SAM" id="Phobius"/>
    </source>
</evidence>
<feature type="transmembrane region" description="Helical" evidence="1">
    <location>
        <begin position="102"/>
        <end position="126"/>
    </location>
</feature>
<protein>
    <submittedName>
        <fullName evidence="2">Uncharacterized protein</fullName>
    </submittedName>
</protein>
<keyword evidence="1" id="KW-1133">Transmembrane helix</keyword>
<dbReference type="Proteomes" id="UP000664940">
    <property type="component" value="Unassembled WGS sequence"/>
</dbReference>
<gene>
    <name evidence="2" type="ORF">HJG60_008630</name>
</gene>